<dbReference type="GO" id="GO:0043531">
    <property type="term" value="F:ADP binding"/>
    <property type="evidence" value="ECO:0007669"/>
    <property type="project" value="InterPro"/>
</dbReference>
<dbReference type="InterPro" id="IPR027417">
    <property type="entry name" value="P-loop_NTPase"/>
</dbReference>
<dbReference type="EMBL" id="MZZM01000045">
    <property type="protein sequence ID" value="ORJ52709.1"/>
    <property type="molecule type" value="Genomic_DNA"/>
</dbReference>
<dbReference type="InterPro" id="IPR041664">
    <property type="entry name" value="AAA_16"/>
</dbReference>
<evidence type="ECO:0000313" key="3">
    <source>
        <dbReference type="Proteomes" id="UP000193040"/>
    </source>
</evidence>
<evidence type="ECO:0000259" key="1">
    <source>
        <dbReference type="SMART" id="SM00382"/>
    </source>
</evidence>
<dbReference type="PANTHER" id="PTHR47691">
    <property type="entry name" value="REGULATOR-RELATED"/>
    <property type="match status" value="1"/>
</dbReference>
<gene>
    <name evidence="2" type="ORF">B5M45_30440</name>
</gene>
<dbReference type="InterPro" id="IPR036388">
    <property type="entry name" value="WH-like_DNA-bd_sf"/>
</dbReference>
<comment type="caution">
    <text evidence="2">The sequence shown here is derived from an EMBL/GenBank/DDBJ whole genome shotgun (WGS) entry which is preliminary data.</text>
</comment>
<proteinExistence type="predicted"/>
<accession>A0A1X0XIH5</accession>
<keyword evidence="3" id="KW-1185">Reference proteome</keyword>
<evidence type="ECO:0000313" key="2">
    <source>
        <dbReference type="EMBL" id="ORJ52709.1"/>
    </source>
</evidence>
<dbReference type="STRING" id="1784.VC42_27095"/>
<dbReference type="AlphaFoldDB" id="A0A1X0XIH5"/>
<reference evidence="2 3" key="1">
    <citation type="submission" date="2017-03" db="EMBL/GenBank/DDBJ databases">
        <title>Genomic insights into Mycobacterium simiae human colonization.</title>
        <authorList>
            <person name="Steffani J.L."/>
            <person name="Brunck M.E."/>
            <person name="Cruz E."/>
            <person name="Montiel R."/>
            <person name="Barona F."/>
        </authorList>
    </citation>
    <scope>NUCLEOTIDE SEQUENCE [LARGE SCALE GENOMIC DNA]</scope>
    <source>
        <strain evidence="2 3">MsiGto</strain>
    </source>
</reference>
<dbReference type="PRINTS" id="PR00364">
    <property type="entry name" value="DISEASERSIST"/>
</dbReference>
<dbReference type="SMART" id="SM00382">
    <property type="entry name" value="AAA"/>
    <property type="match status" value="1"/>
</dbReference>
<dbReference type="Gene3D" id="1.10.10.10">
    <property type="entry name" value="Winged helix-like DNA-binding domain superfamily/Winged helix DNA-binding domain"/>
    <property type="match status" value="1"/>
</dbReference>
<dbReference type="Pfam" id="PF13191">
    <property type="entry name" value="AAA_16"/>
    <property type="match status" value="1"/>
</dbReference>
<dbReference type="InterPro" id="IPR003593">
    <property type="entry name" value="AAA+_ATPase"/>
</dbReference>
<sequence length="590" mass="65042">MCQGQFVETPRRLEPVRTVTRRLYLASGNRCAYPGCAQVLMTADGVMVGEIAHIEGALPTSARFNPDMTNEQRRGYDNLLLMCGTDHTVIDNDAEAWTVARLRALKRAHEANATAVGQSPRDIKASARVLPIDAMVADSPPFVGRELQLQDVAANLNAAGDPRRSLVAVSGPPGVGKTTLLRQAVAAAQAADLFQYVLFVDMRGYEEDPANRVHADAVFHPLLSSFGLDDDDIPQDPADQARKYQEVMNQFAAEGKSVLLWLDNVSERDQFDSLRPANPVHKVTITTRETFGHIPSRQVVEVKRMPLDEAVTVITTSARDRNPDDHRFDSVDQVERLAVLCDRLPLALQIVAALLADEPDRPIEELVVELAREEDRLGGLHYSGDLSVRAALALSYNRLPEELRRLFRLLSVVPGGDVGLDAAAILIRASSGPAARQQLMALVRSHLVEQHVPNRWSMHDLVRLYSTEECASQAGDAETAFQRLVGRYYVALAGSAEWLTAVVSDKSKILFPSAEDAAAWFQAERATATSILTRIVAREDFRAYAIGMGVVLGELLRQQKHWVQEFHDVAALTASLAPKVREQNPWTAYL</sequence>
<feature type="domain" description="AAA+ ATPase" evidence="1">
    <location>
        <begin position="163"/>
        <end position="338"/>
    </location>
</feature>
<dbReference type="PANTHER" id="PTHR47691:SF3">
    <property type="entry name" value="HTH-TYPE TRANSCRIPTIONAL REGULATOR RV0890C-RELATED"/>
    <property type="match status" value="1"/>
</dbReference>
<dbReference type="SUPFAM" id="SSF52540">
    <property type="entry name" value="P-loop containing nucleoside triphosphate hydrolases"/>
    <property type="match status" value="1"/>
</dbReference>
<protein>
    <recommendedName>
        <fullName evidence="1">AAA+ ATPase domain-containing protein</fullName>
    </recommendedName>
</protein>
<dbReference type="Proteomes" id="UP000193040">
    <property type="component" value="Unassembled WGS sequence"/>
</dbReference>
<dbReference type="Gene3D" id="3.40.50.300">
    <property type="entry name" value="P-loop containing nucleotide triphosphate hydrolases"/>
    <property type="match status" value="1"/>
</dbReference>
<organism evidence="2 3">
    <name type="scientific">Mycobacterium simiae</name>
    <name type="common">Mycobacterium habana</name>
    <dbReference type="NCBI Taxonomy" id="1784"/>
    <lineage>
        <taxon>Bacteria</taxon>
        <taxon>Bacillati</taxon>
        <taxon>Actinomycetota</taxon>
        <taxon>Actinomycetes</taxon>
        <taxon>Mycobacteriales</taxon>
        <taxon>Mycobacteriaceae</taxon>
        <taxon>Mycobacterium</taxon>
        <taxon>Mycobacterium simiae complex</taxon>
    </lineage>
</organism>
<name>A0A1X0XIH5_MYCSI</name>